<evidence type="ECO:0000313" key="1">
    <source>
        <dbReference type="Proteomes" id="UP000694863"/>
    </source>
</evidence>
<dbReference type="Proteomes" id="UP000694863">
    <property type="component" value="Unplaced"/>
</dbReference>
<sequence>MAEAPIDPDTKGELQQSVLQVLREAGCPLKTSQLVKKCQVPKKELNQVLYRMKAQSQVTLVEPVTWRLGGPEPSGSQGPAEPGPRPSSRPTEEAAQRCLPDAANIPQSPAPSLTEQQEKIYRLLEANGPRSALSIAQALGKKTSKEVNPDLYTLRKWHLLSLEQTSMLWDVHHPEESGKKTQSTENTSQSRSINLIVPHGYVSITHSKEIQIGNNNIMQKYTLGGSTTPCHPPSTVMADDPSPAPAARAGACEPQGLQGRGRQVQLLWQPMEILDESPGHVPPGSTTTGPAALPAAQMPKPGLPPNGDQKAHAKYCLEGRAISNSKMTVSPAGPDGDHRVAAGKPREDAR</sequence>
<gene>
    <name evidence="2" type="primary">ZBP1</name>
</gene>
<organism evidence="1 2">
    <name type="scientific">Echinops telfairi</name>
    <name type="common">Lesser hedgehog tenrec</name>
    <dbReference type="NCBI Taxonomy" id="9371"/>
    <lineage>
        <taxon>Eukaryota</taxon>
        <taxon>Metazoa</taxon>
        <taxon>Chordata</taxon>
        <taxon>Craniata</taxon>
        <taxon>Vertebrata</taxon>
        <taxon>Euteleostomi</taxon>
        <taxon>Mammalia</taxon>
        <taxon>Eutheria</taxon>
        <taxon>Afrotheria</taxon>
        <taxon>Tenrecidae</taxon>
        <taxon>Tenrecinae</taxon>
        <taxon>Echinops</taxon>
    </lineage>
</organism>
<accession>A0AC55DM63</accession>
<protein>
    <submittedName>
        <fullName evidence="2">Z-DNA-binding protein 1</fullName>
    </submittedName>
</protein>
<dbReference type="RefSeq" id="XP_045152840.1">
    <property type="nucleotide sequence ID" value="XM_045296905.1"/>
</dbReference>
<reference evidence="2" key="1">
    <citation type="submission" date="2025-08" db="UniProtKB">
        <authorList>
            <consortium name="RefSeq"/>
        </authorList>
    </citation>
    <scope>IDENTIFICATION</scope>
</reference>
<keyword evidence="1" id="KW-1185">Reference proteome</keyword>
<name>A0AC55DM63_ECHTE</name>
<proteinExistence type="predicted"/>
<evidence type="ECO:0000313" key="2">
    <source>
        <dbReference type="RefSeq" id="XP_045152840.1"/>
    </source>
</evidence>